<keyword evidence="2" id="KW-1185">Reference proteome</keyword>
<dbReference type="Proteomes" id="UP000192578">
    <property type="component" value="Unassembled WGS sequence"/>
</dbReference>
<organism evidence="1 2">
    <name type="scientific">Hypsibius exemplaris</name>
    <name type="common">Freshwater tardigrade</name>
    <dbReference type="NCBI Taxonomy" id="2072580"/>
    <lineage>
        <taxon>Eukaryota</taxon>
        <taxon>Metazoa</taxon>
        <taxon>Ecdysozoa</taxon>
        <taxon>Tardigrada</taxon>
        <taxon>Eutardigrada</taxon>
        <taxon>Parachela</taxon>
        <taxon>Hypsibioidea</taxon>
        <taxon>Hypsibiidae</taxon>
        <taxon>Hypsibius</taxon>
    </lineage>
</organism>
<sequence>MASITGSSSCPEPPIFRVVGKATIDVNIFAQVWTLEMEITDTKPEARDIYLSYADSYMMLEGRFCQRRLENINYDWIDLMWHNTTKNTDTRDHRTGE</sequence>
<protein>
    <submittedName>
        <fullName evidence="1">Uncharacterized protein</fullName>
    </submittedName>
</protein>
<evidence type="ECO:0000313" key="2">
    <source>
        <dbReference type="Proteomes" id="UP000192578"/>
    </source>
</evidence>
<dbReference type="EMBL" id="MTYJ01000336">
    <property type="protein sequence ID" value="OWA53650.1"/>
    <property type="molecule type" value="Genomic_DNA"/>
</dbReference>
<proteinExistence type="predicted"/>
<evidence type="ECO:0000313" key="1">
    <source>
        <dbReference type="EMBL" id="OWA53650.1"/>
    </source>
</evidence>
<dbReference type="AlphaFoldDB" id="A0A9X6NGV7"/>
<accession>A0A9X6NGV7</accession>
<gene>
    <name evidence="1" type="ORF">BV898_18071</name>
</gene>
<name>A0A9X6NGV7_HYPEX</name>
<comment type="caution">
    <text evidence="1">The sequence shown here is derived from an EMBL/GenBank/DDBJ whole genome shotgun (WGS) entry which is preliminary data.</text>
</comment>
<reference evidence="2" key="1">
    <citation type="submission" date="2017-01" db="EMBL/GenBank/DDBJ databases">
        <title>Comparative genomics of anhydrobiosis in the tardigrade Hypsibius dujardini.</title>
        <authorList>
            <person name="Yoshida Y."/>
            <person name="Koutsovoulos G."/>
            <person name="Laetsch D."/>
            <person name="Stevens L."/>
            <person name="Kumar S."/>
            <person name="Horikawa D."/>
            <person name="Ishino K."/>
            <person name="Komine S."/>
            <person name="Tomita M."/>
            <person name="Blaxter M."/>
            <person name="Arakawa K."/>
        </authorList>
    </citation>
    <scope>NUCLEOTIDE SEQUENCE [LARGE SCALE GENOMIC DNA]</scope>
    <source>
        <strain evidence="2">Z151</strain>
    </source>
</reference>